<dbReference type="Pfam" id="PF00106">
    <property type="entry name" value="adh_short"/>
    <property type="match status" value="1"/>
</dbReference>
<dbReference type="PRINTS" id="PR00081">
    <property type="entry name" value="GDHRDH"/>
</dbReference>
<dbReference type="AlphaFoldDB" id="A0A6A7C992"/>
<keyword evidence="2" id="KW-0521">NADP</keyword>
<evidence type="ECO:0000256" key="4">
    <source>
        <dbReference type="RuleBase" id="RU000363"/>
    </source>
</evidence>
<proteinExistence type="inferred from homology"/>
<dbReference type="GO" id="GO:0006633">
    <property type="term" value="P:fatty acid biosynthetic process"/>
    <property type="evidence" value="ECO:0007669"/>
    <property type="project" value="TreeGrafter"/>
</dbReference>
<dbReference type="GO" id="GO:0016616">
    <property type="term" value="F:oxidoreductase activity, acting on the CH-OH group of donors, NAD or NADP as acceptor"/>
    <property type="evidence" value="ECO:0007669"/>
    <property type="project" value="TreeGrafter"/>
</dbReference>
<dbReference type="OrthoDB" id="47007at2759"/>
<dbReference type="EMBL" id="MU005958">
    <property type="protein sequence ID" value="KAF2864074.1"/>
    <property type="molecule type" value="Genomic_DNA"/>
</dbReference>
<evidence type="ECO:0000313" key="5">
    <source>
        <dbReference type="EMBL" id="KAF2864074.1"/>
    </source>
</evidence>
<organism evidence="5 6">
    <name type="scientific">Piedraia hortae CBS 480.64</name>
    <dbReference type="NCBI Taxonomy" id="1314780"/>
    <lineage>
        <taxon>Eukaryota</taxon>
        <taxon>Fungi</taxon>
        <taxon>Dikarya</taxon>
        <taxon>Ascomycota</taxon>
        <taxon>Pezizomycotina</taxon>
        <taxon>Dothideomycetes</taxon>
        <taxon>Dothideomycetidae</taxon>
        <taxon>Capnodiales</taxon>
        <taxon>Piedraiaceae</taxon>
        <taxon>Piedraia</taxon>
    </lineage>
</organism>
<evidence type="ECO:0000256" key="3">
    <source>
        <dbReference type="ARBA" id="ARBA00023002"/>
    </source>
</evidence>
<evidence type="ECO:0000256" key="2">
    <source>
        <dbReference type="ARBA" id="ARBA00022857"/>
    </source>
</evidence>
<dbReference type="Gene3D" id="3.40.50.720">
    <property type="entry name" value="NAD(P)-binding Rossmann-like Domain"/>
    <property type="match status" value="1"/>
</dbReference>
<accession>A0A6A7C992</accession>
<protein>
    <submittedName>
        <fullName evidence="5">NAD(P)-binding protein</fullName>
    </submittedName>
</protein>
<dbReference type="GO" id="GO:0048038">
    <property type="term" value="F:quinone binding"/>
    <property type="evidence" value="ECO:0007669"/>
    <property type="project" value="TreeGrafter"/>
</dbReference>
<gene>
    <name evidence="5" type="ORF">K470DRAFT_279881</name>
</gene>
<reference evidence="5" key="1">
    <citation type="journal article" date="2020" name="Stud. Mycol.">
        <title>101 Dothideomycetes genomes: a test case for predicting lifestyles and emergence of pathogens.</title>
        <authorList>
            <person name="Haridas S."/>
            <person name="Albert R."/>
            <person name="Binder M."/>
            <person name="Bloem J."/>
            <person name="Labutti K."/>
            <person name="Salamov A."/>
            <person name="Andreopoulos B."/>
            <person name="Baker S."/>
            <person name="Barry K."/>
            <person name="Bills G."/>
            <person name="Bluhm B."/>
            <person name="Cannon C."/>
            <person name="Castanera R."/>
            <person name="Culley D."/>
            <person name="Daum C."/>
            <person name="Ezra D."/>
            <person name="Gonzalez J."/>
            <person name="Henrissat B."/>
            <person name="Kuo A."/>
            <person name="Liang C."/>
            <person name="Lipzen A."/>
            <person name="Lutzoni F."/>
            <person name="Magnuson J."/>
            <person name="Mondo S."/>
            <person name="Nolan M."/>
            <person name="Ohm R."/>
            <person name="Pangilinan J."/>
            <person name="Park H.-J."/>
            <person name="Ramirez L."/>
            <person name="Alfaro M."/>
            <person name="Sun H."/>
            <person name="Tritt A."/>
            <person name="Yoshinaga Y."/>
            <person name="Zwiers L.-H."/>
            <person name="Turgeon B."/>
            <person name="Goodwin S."/>
            <person name="Spatafora J."/>
            <person name="Crous P."/>
            <person name="Grigoriev I."/>
        </authorList>
    </citation>
    <scope>NUCLEOTIDE SEQUENCE</scope>
    <source>
        <strain evidence="5">CBS 480.64</strain>
    </source>
</reference>
<dbReference type="PANTHER" id="PTHR42760">
    <property type="entry name" value="SHORT-CHAIN DEHYDROGENASES/REDUCTASES FAMILY MEMBER"/>
    <property type="match status" value="1"/>
</dbReference>
<sequence>MANRILEGKLSVVTGGSRGIGAAICANLASKGSNIVINYTSTKSTSLAESLCEKLTKEYSVQVLCVQADLGSREGPGELIAKTVNHFHSRPVIDILINNAGVASKTPVGKYTADEFELIYRVNVLGPMMLVQLAERYLPNDRSGRVVNISSVSASLGLHEDAIYGGSKAALEACTRTWARELAERATVNAVNPGPVNTDMYNATSDEFRGKMATWNAITPLAAVRKRVDSQQIVDGAGTAGGRPAYDSEIAGVVGMLCSPDAGWCTGSVICANGGMRFST</sequence>
<dbReference type="InterPro" id="IPR002347">
    <property type="entry name" value="SDR_fam"/>
</dbReference>
<evidence type="ECO:0000256" key="1">
    <source>
        <dbReference type="ARBA" id="ARBA00006484"/>
    </source>
</evidence>
<evidence type="ECO:0000313" key="6">
    <source>
        <dbReference type="Proteomes" id="UP000799421"/>
    </source>
</evidence>
<comment type="similarity">
    <text evidence="1 4">Belongs to the short-chain dehydrogenases/reductases (SDR) family.</text>
</comment>
<dbReference type="CDD" id="cd05233">
    <property type="entry name" value="SDR_c"/>
    <property type="match status" value="1"/>
</dbReference>
<keyword evidence="3" id="KW-0560">Oxidoreductase</keyword>
<dbReference type="SUPFAM" id="SSF51735">
    <property type="entry name" value="NAD(P)-binding Rossmann-fold domains"/>
    <property type="match status" value="1"/>
</dbReference>
<dbReference type="InterPro" id="IPR036291">
    <property type="entry name" value="NAD(P)-bd_dom_sf"/>
</dbReference>
<keyword evidence="6" id="KW-1185">Reference proteome</keyword>
<dbReference type="Proteomes" id="UP000799421">
    <property type="component" value="Unassembled WGS sequence"/>
</dbReference>
<dbReference type="PANTHER" id="PTHR42760:SF111">
    <property type="entry name" value="3-OXOACYL-(ACYL-CARRIER-PROTEIN) REDUCTASE (AFU_ORTHOLOGUE AFUA_1G10100)"/>
    <property type="match status" value="1"/>
</dbReference>
<dbReference type="PRINTS" id="PR00080">
    <property type="entry name" value="SDRFAMILY"/>
</dbReference>
<dbReference type="FunFam" id="3.40.50.720:FF:000374">
    <property type="entry name" value="3-oxoacyl-(Acyl-carrier-protein) reductase"/>
    <property type="match status" value="1"/>
</dbReference>
<name>A0A6A7C992_9PEZI</name>